<accession>A0A3B1DK41</accession>
<name>A0A3B1DK41_9ZZZZ</name>
<reference evidence="1" key="1">
    <citation type="submission" date="2018-06" db="EMBL/GenBank/DDBJ databases">
        <authorList>
            <person name="Zhirakovskaya E."/>
        </authorList>
    </citation>
    <scope>NUCLEOTIDE SEQUENCE</scope>
</reference>
<proteinExistence type="predicted"/>
<protein>
    <recommendedName>
        <fullName evidence="2">DUF4412 domain-containing protein</fullName>
    </recommendedName>
</protein>
<sequence>MKNKTILFTTVLFCLMVSTPLLGQDYRIFTKVSDISQSREKPNTLGRSLSLFHAGKVYDYIDSTGEVTVFEPAKNRFIILDTKREIFTVADLGEIKHHLKVARKVINEHIQTLSNQTKENSKDKQDTEKVIQNLTFQLNPQFQIDDSSNALTLQGTGIRYSATGAKNNSKELVNAFFEYTDWIARLNYVLHPRAVSPESRLILNEQLRTRQLMPISVELKTDNLYLRAEHQIHWSLNARDRRMIHRWTTLLKSNSTKKVTLRAYQRIVVAGKN</sequence>
<organism evidence="1">
    <name type="scientific">hydrothermal vent metagenome</name>
    <dbReference type="NCBI Taxonomy" id="652676"/>
    <lineage>
        <taxon>unclassified sequences</taxon>
        <taxon>metagenomes</taxon>
        <taxon>ecological metagenomes</taxon>
    </lineage>
</organism>
<evidence type="ECO:0000313" key="1">
    <source>
        <dbReference type="EMBL" id="VAX42799.1"/>
    </source>
</evidence>
<evidence type="ECO:0008006" key="2">
    <source>
        <dbReference type="Google" id="ProtNLM"/>
    </source>
</evidence>
<dbReference type="AlphaFoldDB" id="A0A3B1DK41"/>
<dbReference type="EMBL" id="UOGL01000691">
    <property type="protein sequence ID" value="VAX42799.1"/>
    <property type="molecule type" value="Genomic_DNA"/>
</dbReference>
<gene>
    <name evidence="1" type="ORF">MNBD_PLANCTO02-806</name>
</gene>